<dbReference type="CDD" id="cd09019">
    <property type="entry name" value="galactose_mutarotase_like"/>
    <property type="match status" value="1"/>
</dbReference>
<accession>A0ABR3GLX7</accession>
<keyword evidence="2" id="KW-0413">Isomerase</keyword>
<evidence type="ECO:0000256" key="3">
    <source>
        <dbReference type="ARBA" id="ARBA00023277"/>
    </source>
</evidence>
<keyword evidence="5" id="KW-1185">Reference proteome</keyword>
<dbReference type="Proteomes" id="UP001447188">
    <property type="component" value="Unassembled WGS sequence"/>
</dbReference>
<dbReference type="InterPro" id="IPR011013">
    <property type="entry name" value="Gal_mutarotase_sf_dom"/>
</dbReference>
<evidence type="ECO:0000256" key="2">
    <source>
        <dbReference type="ARBA" id="ARBA00023235"/>
    </source>
</evidence>
<gene>
    <name evidence="4" type="ORF">Q9L58_004144</name>
</gene>
<evidence type="ECO:0008006" key="6">
    <source>
        <dbReference type="Google" id="ProtNLM"/>
    </source>
</evidence>
<dbReference type="PANTHER" id="PTHR10091">
    <property type="entry name" value="ALDOSE-1-EPIMERASE"/>
    <property type="match status" value="1"/>
</dbReference>
<comment type="caution">
    <text evidence="4">The sequence shown here is derived from an EMBL/GenBank/DDBJ whole genome shotgun (WGS) entry which is preliminary data.</text>
</comment>
<evidence type="ECO:0000313" key="5">
    <source>
        <dbReference type="Proteomes" id="UP001447188"/>
    </source>
</evidence>
<evidence type="ECO:0000256" key="1">
    <source>
        <dbReference type="ARBA" id="ARBA00006206"/>
    </source>
</evidence>
<dbReference type="InterPro" id="IPR014718">
    <property type="entry name" value="GH-type_carb-bd"/>
</dbReference>
<sequence length="319" mass="34831">MLISPNANLLLALDPNHPNYGAVPGRYANRIGGAKFTVDGVTYNTPQNDGPNTLHSGPNGWGFRTFNVTSVSSNSITFSIHDPDMSTGMPGAVDALITYTLTSQTWNIKITASSPDKRTPLMLTQHTYFNLDAFANPNTDLIWNHTYSTPFSKRLLEPDASMVPTGKLTTIPKNDINDFWSKPKEIGASIGSPGWVGNCGTSNGCEGYNNCWIVDKNPILDRPVATLSSAWSGIKLDIHTNQGAVQLYTCYYMNGQIPIKKTQGGHGSATNGFVKSGGCLALEAQDWNDAINHPEWGRKQFYGPGDKYNWEATYKFGLL</sequence>
<name>A0ABR3GLX7_9PEZI</name>
<dbReference type="InterPro" id="IPR008183">
    <property type="entry name" value="Aldose_1/G6P_1-epimerase"/>
</dbReference>
<keyword evidence="3" id="KW-0119">Carbohydrate metabolism</keyword>
<proteinExistence type="inferred from homology"/>
<dbReference type="EMBL" id="JBBBZM010000042">
    <property type="protein sequence ID" value="KAL0636922.1"/>
    <property type="molecule type" value="Genomic_DNA"/>
</dbReference>
<dbReference type="SUPFAM" id="SSF74650">
    <property type="entry name" value="Galactose mutarotase-like"/>
    <property type="match status" value="1"/>
</dbReference>
<dbReference type="InterPro" id="IPR047215">
    <property type="entry name" value="Galactose_mutarotase-like"/>
</dbReference>
<protein>
    <recommendedName>
        <fullName evidence="6">Aldose 1-epimerase</fullName>
    </recommendedName>
</protein>
<dbReference type="Gene3D" id="2.70.98.10">
    <property type="match status" value="1"/>
</dbReference>
<evidence type="ECO:0000313" key="4">
    <source>
        <dbReference type="EMBL" id="KAL0636922.1"/>
    </source>
</evidence>
<dbReference type="PANTHER" id="PTHR10091:SF2">
    <property type="entry name" value="ALDOSE 1-EPIMERASE"/>
    <property type="match status" value="1"/>
</dbReference>
<reference evidence="4 5" key="1">
    <citation type="submission" date="2024-02" db="EMBL/GenBank/DDBJ databases">
        <title>Discinaceae phylogenomics.</title>
        <authorList>
            <person name="Dirks A.C."/>
            <person name="James T.Y."/>
        </authorList>
    </citation>
    <scope>NUCLEOTIDE SEQUENCE [LARGE SCALE GENOMIC DNA]</scope>
    <source>
        <strain evidence="4 5">ACD0624</strain>
    </source>
</reference>
<organism evidence="4 5">
    <name type="scientific">Discina gigas</name>
    <dbReference type="NCBI Taxonomy" id="1032678"/>
    <lineage>
        <taxon>Eukaryota</taxon>
        <taxon>Fungi</taxon>
        <taxon>Dikarya</taxon>
        <taxon>Ascomycota</taxon>
        <taxon>Pezizomycotina</taxon>
        <taxon>Pezizomycetes</taxon>
        <taxon>Pezizales</taxon>
        <taxon>Discinaceae</taxon>
        <taxon>Discina</taxon>
    </lineage>
</organism>
<comment type="similarity">
    <text evidence="1">Belongs to the aldose epimerase family.</text>
</comment>
<dbReference type="Pfam" id="PF01263">
    <property type="entry name" value="Aldose_epim"/>
    <property type="match status" value="1"/>
</dbReference>